<dbReference type="CDD" id="cd09741">
    <property type="entry name" value="Csx1_III-U"/>
    <property type="match status" value="1"/>
</dbReference>
<accession>A0A445MU37</accession>
<organism evidence="2">
    <name type="scientific">uncultured Desulfobacterium sp</name>
    <dbReference type="NCBI Taxonomy" id="201089"/>
    <lineage>
        <taxon>Bacteria</taxon>
        <taxon>Pseudomonadati</taxon>
        <taxon>Thermodesulfobacteriota</taxon>
        <taxon>Desulfobacteria</taxon>
        <taxon>Desulfobacterales</taxon>
        <taxon>Desulfobacteriaceae</taxon>
        <taxon>Desulfobacterium</taxon>
        <taxon>environmental samples</taxon>
    </lineage>
</organism>
<evidence type="ECO:0000259" key="1">
    <source>
        <dbReference type="Pfam" id="PF09623"/>
    </source>
</evidence>
<feature type="domain" description="CRISPR system ring nuclease SSO2081-like" evidence="1">
    <location>
        <begin position="12"/>
        <end position="230"/>
    </location>
</feature>
<dbReference type="EMBL" id="OJIN01000073">
    <property type="protein sequence ID" value="SPD73007.1"/>
    <property type="molecule type" value="Genomic_DNA"/>
</dbReference>
<reference evidence="2" key="1">
    <citation type="submission" date="2018-01" db="EMBL/GenBank/DDBJ databases">
        <authorList>
            <person name="Regsiter A."/>
            <person name="William W."/>
        </authorList>
    </citation>
    <scope>NUCLEOTIDE SEQUENCE</scope>
    <source>
        <strain evidence="2">TRIP AH-1</strain>
    </source>
</reference>
<evidence type="ECO:0000313" key="2">
    <source>
        <dbReference type="EMBL" id="SPD73007.1"/>
    </source>
</evidence>
<dbReference type="NCBIfam" id="TIGR02584">
    <property type="entry name" value="cas_NE0113"/>
    <property type="match status" value="1"/>
</dbReference>
<protein>
    <recommendedName>
        <fullName evidence="1">CRISPR system ring nuclease SSO2081-like domain-containing protein</fullName>
    </recommendedName>
</protein>
<dbReference type="AlphaFoldDB" id="A0A445MU37"/>
<dbReference type="InterPro" id="IPR019092">
    <property type="entry name" value="SSO2081-like_dom"/>
</dbReference>
<sequence>MKNILLAVTGLSPQVVTETLYALHQSDRRVDAIHVITTRDGKDMIYSGLIGGKNGHYFRYLKEYGIDPAGIDFLHANVHVITDNHGVEIQDIVNESDNEHLLKKCLELAFRFTREPETTVFFSVAGGRKTMSSCLTLAAQMYGRPQDRIYHVLVSPEFESNRDFYYPPSESRQIELKDKQGNPFFKDSMYAQVALIPIPFVSIRDHLSPDFLNEPKDPGTLMLSLIREETSLLTINLRSRKIIYKKLELDMMPARLAFYAFFAIQKKSCTKEEDNCGNCTDCFMELEQARDKQDQITELYGKISKVRPLEEMSDTGITGLNPENFNSYNSKIKKELLMRFGPYALRDIEIASVGNRPNTRYGIRMDKAKIEIVF</sequence>
<proteinExistence type="predicted"/>
<dbReference type="Pfam" id="PF09623">
    <property type="entry name" value="Cas_NE0113"/>
    <property type="match status" value="1"/>
</dbReference>
<name>A0A445MU37_9BACT</name>
<gene>
    <name evidence="2" type="ORF">PITCH_A1640017</name>
</gene>
<dbReference type="InterPro" id="IPR013413">
    <property type="entry name" value="CRISPR-assoc_prot_NE0113"/>
</dbReference>